<proteinExistence type="predicted"/>
<protein>
    <recommendedName>
        <fullName evidence="4">DET1- and DDB1-associated protein 1</fullName>
    </recommendedName>
</protein>
<dbReference type="AlphaFoldDB" id="A0AAV9RUM5"/>
<keyword evidence="1" id="KW-0732">Signal</keyword>
<name>A0AAV9RUM5_9TELE</name>
<dbReference type="EMBL" id="JAHHUM010001340">
    <property type="protein sequence ID" value="KAK5612650.1"/>
    <property type="molecule type" value="Genomic_DNA"/>
</dbReference>
<feature type="signal peptide" evidence="1">
    <location>
        <begin position="1"/>
        <end position="16"/>
    </location>
</feature>
<reference evidence="2 3" key="1">
    <citation type="submission" date="2021-06" db="EMBL/GenBank/DDBJ databases">
        <authorList>
            <person name="Palmer J.M."/>
        </authorList>
    </citation>
    <scope>NUCLEOTIDE SEQUENCE [LARGE SCALE GENOMIC DNA]</scope>
    <source>
        <strain evidence="2 3">MEX-2019</strain>
        <tissue evidence="2">Muscle</tissue>
    </source>
</reference>
<accession>A0AAV9RUM5</accession>
<organism evidence="2 3">
    <name type="scientific">Crenichthys baileyi</name>
    <name type="common">White River springfish</name>
    <dbReference type="NCBI Taxonomy" id="28760"/>
    <lineage>
        <taxon>Eukaryota</taxon>
        <taxon>Metazoa</taxon>
        <taxon>Chordata</taxon>
        <taxon>Craniata</taxon>
        <taxon>Vertebrata</taxon>
        <taxon>Euteleostomi</taxon>
        <taxon>Actinopterygii</taxon>
        <taxon>Neopterygii</taxon>
        <taxon>Teleostei</taxon>
        <taxon>Neoteleostei</taxon>
        <taxon>Acanthomorphata</taxon>
        <taxon>Ovalentaria</taxon>
        <taxon>Atherinomorphae</taxon>
        <taxon>Cyprinodontiformes</taxon>
        <taxon>Goodeidae</taxon>
        <taxon>Crenichthys</taxon>
    </lineage>
</organism>
<sequence>MAGLLLMVHLSAICLISDWGFKELQEDASSPDNQHRSISAPAASLFPIIYCLPTLQKPQYAYFVDLDSPAQFLTDPLGSLFPPELKPPGPNLIYIEHHAFVQVKDYSKEGTNRLKQRRLHCQSASLIGCEDNNTVIFTLTLQSSRNSRAERKGGCSLNP</sequence>
<evidence type="ECO:0000313" key="2">
    <source>
        <dbReference type="EMBL" id="KAK5612650.1"/>
    </source>
</evidence>
<comment type="caution">
    <text evidence="2">The sequence shown here is derived from an EMBL/GenBank/DDBJ whole genome shotgun (WGS) entry which is preliminary data.</text>
</comment>
<keyword evidence="3" id="KW-1185">Reference proteome</keyword>
<evidence type="ECO:0008006" key="4">
    <source>
        <dbReference type="Google" id="ProtNLM"/>
    </source>
</evidence>
<evidence type="ECO:0000313" key="3">
    <source>
        <dbReference type="Proteomes" id="UP001311232"/>
    </source>
</evidence>
<dbReference type="Proteomes" id="UP001311232">
    <property type="component" value="Unassembled WGS sequence"/>
</dbReference>
<evidence type="ECO:0000256" key="1">
    <source>
        <dbReference type="SAM" id="SignalP"/>
    </source>
</evidence>
<gene>
    <name evidence="2" type="ORF">CRENBAI_009593</name>
</gene>
<feature type="chain" id="PRO_5043429482" description="DET1- and DDB1-associated protein 1" evidence="1">
    <location>
        <begin position="17"/>
        <end position="159"/>
    </location>
</feature>